<dbReference type="WBParaSite" id="nRc.2.0.1.t44481-RA">
    <property type="protein sequence ID" value="nRc.2.0.1.t44481-RA"/>
    <property type="gene ID" value="nRc.2.0.1.g44481"/>
</dbReference>
<evidence type="ECO:0000313" key="2">
    <source>
        <dbReference type="Proteomes" id="UP000887565"/>
    </source>
</evidence>
<reference evidence="3" key="1">
    <citation type="submission" date="2022-11" db="UniProtKB">
        <authorList>
            <consortium name="WormBaseParasite"/>
        </authorList>
    </citation>
    <scope>IDENTIFICATION</scope>
</reference>
<proteinExistence type="predicted"/>
<accession>A0A915L1Y0</accession>
<evidence type="ECO:0000313" key="3">
    <source>
        <dbReference type="WBParaSite" id="nRc.2.0.1.t44481-RA"/>
    </source>
</evidence>
<evidence type="ECO:0000256" key="1">
    <source>
        <dbReference type="SAM" id="MobiDB-lite"/>
    </source>
</evidence>
<dbReference type="AlphaFoldDB" id="A0A915L1Y0"/>
<dbReference type="Proteomes" id="UP000887565">
    <property type="component" value="Unplaced"/>
</dbReference>
<feature type="compositionally biased region" description="Acidic residues" evidence="1">
    <location>
        <begin position="63"/>
        <end position="75"/>
    </location>
</feature>
<keyword evidence="2" id="KW-1185">Reference proteome</keyword>
<sequence length="105" mass="12281">MECDNRERYALINRSLEYKVQKLTLSLTSKHANDALIIYPIFLTPAGGKDFAAHRAIYTSFKEDEDAKDDDDAENGDNNRWEKTPMRFTKAECHWNEPERKNENL</sequence>
<name>A0A915L1Y0_ROMCU</name>
<protein>
    <submittedName>
        <fullName evidence="3">Uncharacterized protein</fullName>
    </submittedName>
</protein>
<organism evidence="2 3">
    <name type="scientific">Romanomermis culicivorax</name>
    <name type="common">Nematode worm</name>
    <dbReference type="NCBI Taxonomy" id="13658"/>
    <lineage>
        <taxon>Eukaryota</taxon>
        <taxon>Metazoa</taxon>
        <taxon>Ecdysozoa</taxon>
        <taxon>Nematoda</taxon>
        <taxon>Enoplea</taxon>
        <taxon>Dorylaimia</taxon>
        <taxon>Mermithida</taxon>
        <taxon>Mermithoidea</taxon>
        <taxon>Mermithidae</taxon>
        <taxon>Romanomermis</taxon>
    </lineage>
</organism>
<feature type="region of interest" description="Disordered" evidence="1">
    <location>
        <begin position="63"/>
        <end position="85"/>
    </location>
</feature>